<proteinExistence type="inferred from homology"/>
<dbReference type="InterPro" id="IPR012340">
    <property type="entry name" value="NA-bd_OB-fold"/>
</dbReference>
<dbReference type="Gene3D" id="6.10.140.1510">
    <property type="match status" value="1"/>
</dbReference>
<sequence length="1605" mass="179191">MAAILKEILDRVEMPQQTADARLLSILCDEADKSMILQLEADELIPYSVLAETGNAIKKYLGVPSVKIYPKYAPELFSPSYLYDIIQILKPSHGVINGYMDDSEISDDGDTFEFTLMHGGIDLLYSEKIDKEIEKFTKGVFSKSVTVKFSENATVGYADLDERYYEELSAQPLPDFDEIDRKAAERASESKSSRGKKSRPEPRKRPGKITLTYLEDKLNTDGLLYLGNEITETPQSLKSLGEESDSVTVWGELTDVEHKDTRNGVYTIITAALCDDTGRVPVKLFAKAEIIDDYDFLEDGAVFVMHGSYKLDTFANEMQFNPTDIMQVSLRDDYTMKTPAPKASSQGGNASAAPAMTKANVFAEPEEMDLMFETTHFGSKAKLVMGKPINDAPVEMASIMTERDNVTVWGEIFNVEKKETKSGKSTIITAAFSDRTSSMIMKLFVYNTKLDSYSFIQNGAKILANGSYKADDFLHCNCFNPQSVMLVEVKPKQDNAPEKRVELHMHTNMSDMDAVTAPSVLVKQAHAWGHKAVAITDHGNAQAYPEAMNTVEKINKDDPDFKVIYGLEAYFVNDGNAVVDGCDKVKIEDDIIVFDIETTGLHPANERITEIGAVKLRNMEIVERFSTFVNPMMPIPSNITELTGITDDMVADAPTEDVAVSDFMAFCGNSPVCAHNAKFDVSFIRSAAARMEKSFDNPVVDTLSIAKAALKGIKNYKLDTIAKYFKLGDFDHHRAVADAEMLCMIYMHIVNDTRKTAKLEYIGDFNTAFGSVDIKKLPTYHQIILVKNKVGLKNLYRLISASNLDYFYKKPRIPKSLLSQYREGLIIGSACEAGELFRAILEKESQEKIEEIASFYDYLEIQPIGNNMFLLRNGKVSSEEDLRDLNRAIVELGDRLGKPVVATCDVHFKDPEDAVFREVLQAGQGYEDFANQPPLYFRTTDEMLEEFAYLGEEKAKEVVITNTNRIADMIEVVRPIPTGTYTPHIDGADEELQQLCWDRAHAWYGDDLPETVEKRLKKELDSIIKHGFAVLYMIAQKLVAFSEKNGYLVGSRGSVGSSVVAIMAGISEVNPLPPHYRCPKCRHNEFILDGSYGSGFDLPPKKCPNCDIDMIRDGHDIPFETFLGFDGDKSPDIDLNFSGEVQGKVHRYTEELFGKDHVFKAGTISAVQEKTAEGFVRKWLEKKGMTANSAEISRLAAGCTGVKRTTSQHPGGMVVVPSDYEVYDFTAVQHPADKTESDMITTHFDFHALHDTILKLDELGHDVPTLYKHLEDMTGIKIADVPTSDPKVMELFTSTEPLGIKEEDLGVSSGTYGIPEFGTPFTLQMLKDAQPKKFSDLLQISGLSHGTDVWLGNAQDLISDGTCTISEVIGCRDDIMVYLMHQGLEPKLAFKIMEITRKGNAKKLFNEDIYKAFEENNVPQWYIESCKKIKYMFPKAHAAAYVTGAVKLCWFKVYYPSEFYSAVLTKHTENIDVKTVLGGKESVRNKIQLIQSNPEATAKDKGMLDALLLIYEMMLRGITFLPVDYKKSRATTYAIEDGNLRLPFLAVEGCGENAAIKLKEVIDKGDFICLEDIQAQSGINSTVLSKLYDMNVFGDLPQSAQISFF</sequence>
<dbReference type="GO" id="GO:0003887">
    <property type="term" value="F:DNA-directed DNA polymerase activity"/>
    <property type="evidence" value="ECO:0007669"/>
    <property type="project" value="UniProtKB-UniRule"/>
</dbReference>
<dbReference type="EMBL" id="CZBY01000007">
    <property type="protein sequence ID" value="CUQ85652.1"/>
    <property type="molecule type" value="Genomic_DNA"/>
</dbReference>
<dbReference type="OrthoDB" id="9804290at2"/>
<keyword evidence="3 10" id="KW-0808">Transferase</keyword>
<keyword evidence="9 10" id="KW-0239">DNA-directed DNA polymerase</keyword>
<dbReference type="Pfam" id="PF00929">
    <property type="entry name" value="RNase_T"/>
    <property type="match status" value="1"/>
</dbReference>
<evidence type="ECO:0000256" key="4">
    <source>
        <dbReference type="ARBA" id="ARBA00022695"/>
    </source>
</evidence>
<keyword evidence="2 10" id="KW-0963">Cytoplasm</keyword>
<evidence type="ECO:0000256" key="5">
    <source>
        <dbReference type="ARBA" id="ARBA00022705"/>
    </source>
</evidence>
<dbReference type="CDD" id="cd07435">
    <property type="entry name" value="PHP_PolIIIA_POLC"/>
    <property type="match status" value="1"/>
</dbReference>
<dbReference type="Gene3D" id="3.20.20.140">
    <property type="entry name" value="Metal-dependent hydrolases"/>
    <property type="match status" value="2"/>
</dbReference>
<evidence type="ECO:0000256" key="6">
    <source>
        <dbReference type="ARBA" id="ARBA00022722"/>
    </source>
</evidence>
<keyword evidence="8 10" id="KW-0269">Exonuclease</keyword>
<evidence type="ECO:0000256" key="10">
    <source>
        <dbReference type="HAMAP-Rule" id="MF_00356"/>
    </source>
</evidence>
<dbReference type="InterPro" id="IPR011708">
    <property type="entry name" value="DNA_pol3_alpha_NTPase_dom"/>
</dbReference>
<reference evidence="14 15" key="1">
    <citation type="submission" date="2015-09" db="EMBL/GenBank/DDBJ databases">
        <authorList>
            <consortium name="Pathogen Informatics"/>
        </authorList>
    </citation>
    <scope>NUCLEOTIDE SEQUENCE [LARGE SCALE GENOMIC DNA]</scope>
    <source>
        <strain evidence="14 15">2789STDY5834928</strain>
    </source>
</reference>
<dbReference type="Pfam" id="PF07733">
    <property type="entry name" value="DNA_pol3_alpha"/>
    <property type="match status" value="2"/>
</dbReference>
<evidence type="ECO:0000256" key="11">
    <source>
        <dbReference type="SAM" id="MobiDB-lite"/>
    </source>
</evidence>
<keyword evidence="6 10" id="KW-0540">Nuclease</keyword>
<dbReference type="CDD" id="cd06127">
    <property type="entry name" value="DEDDh"/>
    <property type="match status" value="1"/>
</dbReference>
<evidence type="ECO:0000256" key="9">
    <source>
        <dbReference type="ARBA" id="ARBA00022932"/>
    </source>
</evidence>
<dbReference type="NCBIfam" id="TIGR01405">
    <property type="entry name" value="polC_Gram_pos"/>
    <property type="match status" value="1"/>
</dbReference>
<evidence type="ECO:0000256" key="2">
    <source>
        <dbReference type="ARBA" id="ARBA00022490"/>
    </source>
</evidence>
<dbReference type="EC" id="2.7.7.7" evidence="10"/>
<gene>
    <name evidence="10 14" type="primary">polC</name>
    <name evidence="14" type="ORF">ERS852540_01149</name>
</gene>
<dbReference type="Gene3D" id="2.40.50.140">
    <property type="entry name" value="Nucleic acid-binding proteins"/>
    <property type="match status" value="2"/>
</dbReference>
<comment type="catalytic activity">
    <reaction evidence="10">
        <text>DNA(n) + a 2'-deoxyribonucleoside 5'-triphosphate = DNA(n+1) + diphosphate</text>
        <dbReference type="Rhea" id="RHEA:22508"/>
        <dbReference type="Rhea" id="RHEA-COMP:17339"/>
        <dbReference type="Rhea" id="RHEA-COMP:17340"/>
        <dbReference type="ChEBI" id="CHEBI:33019"/>
        <dbReference type="ChEBI" id="CHEBI:61560"/>
        <dbReference type="ChEBI" id="CHEBI:173112"/>
        <dbReference type="EC" id="2.7.7.7"/>
    </reaction>
</comment>
<dbReference type="InterPro" id="IPR036397">
    <property type="entry name" value="RNaseH_sf"/>
</dbReference>
<comment type="function">
    <text evidence="1 10">Required for replicative DNA synthesis. This DNA polymerase also exhibits 3' to 5' exonuclease activity.</text>
</comment>
<comment type="subcellular location">
    <subcellularLocation>
        <location evidence="10">Cytoplasm</location>
    </subcellularLocation>
</comment>
<organism evidence="14 15">
    <name type="scientific">[Eubacterium] siraeum</name>
    <dbReference type="NCBI Taxonomy" id="39492"/>
    <lineage>
        <taxon>Bacteria</taxon>
        <taxon>Bacillati</taxon>
        <taxon>Bacillota</taxon>
        <taxon>Clostridia</taxon>
        <taxon>Eubacteriales</taxon>
        <taxon>Oscillospiraceae</taxon>
        <taxon>Oscillospiraceae incertae sedis</taxon>
    </lineage>
</organism>
<evidence type="ECO:0000313" key="14">
    <source>
        <dbReference type="EMBL" id="CUQ85652.1"/>
    </source>
</evidence>
<dbReference type="Gene3D" id="1.10.150.870">
    <property type="match status" value="1"/>
</dbReference>
<protein>
    <recommendedName>
        <fullName evidence="10">DNA polymerase III PolC-type</fullName>
        <shortName evidence="10">PolIII</shortName>
        <ecNumber evidence="10">2.7.7.7</ecNumber>
    </recommendedName>
</protein>
<dbReference type="Pfam" id="PF02811">
    <property type="entry name" value="PHP"/>
    <property type="match status" value="1"/>
</dbReference>
<dbReference type="FunFam" id="3.30.420.10:FF:000045">
    <property type="entry name" value="3'-5' exonuclease DinG"/>
    <property type="match status" value="1"/>
</dbReference>
<dbReference type="SUPFAM" id="SSF53098">
    <property type="entry name" value="Ribonuclease H-like"/>
    <property type="match status" value="1"/>
</dbReference>
<feature type="compositionally biased region" description="Basic and acidic residues" evidence="11">
    <location>
        <begin position="183"/>
        <end position="204"/>
    </location>
</feature>
<dbReference type="InterPro" id="IPR006308">
    <property type="entry name" value="Pol_III_a_PolC-type_gram_pos"/>
</dbReference>
<dbReference type="InterPro" id="IPR012337">
    <property type="entry name" value="RNaseH-like_sf"/>
</dbReference>
<dbReference type="GO" id="GO:0006261">
    <property type="term" value="P:DNA-templated DNA replication"/>
    <property type="evidence" value="ECO:0007669"/>
    <property type="project" value="UniProtKB-UniRule"/>
</dbReference>
<dbReference type="NCBIfam" id="TIGR00573">
    <property type="entry name" value="dnaq"/>
    <property type="match status" value="1"/>
</dbReference>
<evidence type="ECO:0000256" key="3">
    <source>
        <dbReference type="ARBA" id="ARBA00022679"/>
    </source>
</evidence>
<keyword evidence="7 10" id="KW-0378">Hydrolase</keyword>
<dbReference type="STRING" id="39492.ERS852540_01149"/>
<feature type="domain" description="Polymerase/histidinol phosphatase N-terminal" evidence="13">
    <location>
        <begin position="501"/>
        <end position="573"/>
    </location>
</feature>
<evidence type="ECO:0000313" key="15">
    <source>
        <dbReference type="Proteomes" id="UP000095662"/>
    </source>
</evidence>
<dbReference type="InterPro" id="IPR040982">
    <property type="entry name" value="DNA_pol3_finger"/>
</dbReference>
<dbReference type="Gene3D" id="3.30.420.10">
    <property type="entry name" value="Ribonuclease H-like superfamily/Ribonuclease H"/>
    <property type="match status" value="1"/>
</dbReference>
<evidence type="ECO:0000256" key="1">
    <source>
        <dbReference type="ARBA" id="ARBA00003452"/>
    </source>
</evidence>
<dbReference type="Proteomes" id="UP000095662">
    <property type="component" value="Unassembled WGS sequence"/>
</dbReference>
<name>A0A174ZI76_9FIRM</name>
<keyword evidence="5 10" id="KW-0235">DNA replication</keyword>
<dbReference type="InterPro" id="IPR013520">
    <property type="entry name" value="Ribonucl_H"/>
</dbReference>
<dbReference type="GO" id="GO:0008408">
    <property type="term" value="F:3'-5' exonuclease activity"/>
    <property type="evidence" value="ECO:0007669"/>
    <property type="project" value="UniProtKB-UniRule"/>
</dbReference>
<evidence type="ECO:0000256" key="7">
    <source>
        <dbReference type="ARBA" id="ARBA00022801"/>
    </source>
</evidence>
<accession>A0A174ZI76</accession>
<comment type="similarity">
    <text evidence="10">Belongs to the DNA polymerase type-C family. PolC subfamily.</text>
</comment>
<dbReference type="Gene3D" id="1.10.150.700">
    <property type="entry name" value="PolC, middle finger domain"/>
    <property type="match status" value="1"/>
</dbReference>
<dbReference type="InterPro" id="IPR004805">
    <property type="entry name" value="DnaE2/DnaE/PolC"/>
</dbReference>
<dbReference type="InterPro" id="IPR044923">
    <property type="entry name" value="PolC_middle_finger_sf"/>
</dbReference>
<evidence type="ECO:0000259" key="13">
    <source>
        <dbReference type="SMART" id="SM00481"/>
    </source>
</evidence>
<dbReference type="SMART" id="SM00479">
    <property type="entry name" value="EXOIII"/>
    <property type="match status" value="1"/>
</dbReference>
<keyword evidence="4 10" id="KW-0548">Nucleotidyltransferase</keyword>
<dbReference type="HAMAP" id="MF_00356">
    <property type="entry name" value="DNApol_PolC"/>
    <property type="match status" value="1"/>
</dbReference>
<dbReference type="GO" id="GO:0005737">
    <property type="term" value="C:cytoplasm"/>
    <property type="evidence" value="ECO:0007669"/>
    <property type="project" value="UniProtKB-SubCell"/>
</dbReference>
<dbReference type="NCBIfam" id="NF001688">
    <property type="entry name" value="PRK00448.1"/>
    <property type="match status" value="1"/>
</dbReference>
<dbReference type="Pfam" id="PF17657">
    <property type="entry name" value="DNA_pol3_finger"/>
    <property type="match status" value="1"/>
</dbReference>
<dbReference type="SMART" id="SM00481">
    <property type="entry name" value="POLIIIAc"/>
    <property type="match status" value="1"/>
</dbReference>
<dbReference type="GO" id="GO:0003677">
    <property type="term" value="F:DNA binding"/>
    <property type="evidence" value="ECO:0007669"/>
    <property type="project" value="UniProtKB-UniRule"/>
</dbReference>
<feature type="region of interest" description="Disordered" evidence="11">
    <location>
        <begin position="183"/>
        <end position="208"/>
    </location>
</feature>
<dbReference type="InterPro" id="IPR003141">
    <property type="entry name" value="Pol/His_phosphatase_N"/>
</dbReference>
<dbReference type="PANTHER" id="PTHR32294:SF5">
    <property type="entry name" value="DNA POLYMERASE III POLC-TYPE"/>
    <property type="match status" value="1"/>
</dbReference>
<dbReference type="InterPro" id="IPR004013">
    <property type="entry name" value="PHP_dom"/>
</dbReference>
<feature type="domain" description="Exonuclease" evidence="12">
    <location>
        <begin position="590"/>
        <end position="755"/>
    </location>
</feature>
<evidence type="ECO:0000259" key="12">
    <source>
        <dbReference type="SMART" id="SM00479"/>
    </source>
</evidence>
<dbReference type="Gene3D" id="3.30.1900.20">
    <property type="match status" value="2"/>
</dbReference>
<dbReference type="InterPro" id="IPR006054">
    <property type="entry name" value="DnaQ"/>
</dbReference>
<evidence type="ECO:0000256" key="8">
    <source>
        <dbReference type="ARBA" id="ARBA00022839"/>
    </source>
</evidence>
<dbReference type="PANTHER" id="PTHR32294">
    <property type="entry name" value="DNA POLYMERASE III SUBUNIT ALPHA"/>
    <property type="match status" value="1"/>
</dbReference>